<accession>A8XFY2</accession>
<dbReference type="GO" id="GO:0045944">
    <property type="term" value="P:positive regulation of transcription by RNA polymerase II"/>
    <property type="evidence" value="ECO:0000318"/>
    <property type="project" value="GO_Central"/>
</dbReference>
<evidence type="ECO:0000259" key="9">
    <source>
        <dbReference type="PROSITE" id="PS51075"/>
    </source>
</evidence>
<dbReference type="PANTHER" id="PTHR13703">
    <property type="entry name" value="SMAD"/>
    <property type="match status" value="1"/>
</dbReference>
<dbReference type="Pfam" id="PF03165">
    <property type="entry name" value="MH1"/>
    <property type="match status" value="1"/>
</dbReference>
<dbReference type="FunCoup" id="A8XFY2">
    <property type="interactions" value="1341"/>
</dbReference>
<dbReference type="SUPFAM" id="SSF49879">
    <property type="entry name" value="SMAD/FHA domain"/>
    <property type="match status" value="1"/>
</dbReference>
<dbReference type="InterPro" id="IPR008984">
    <property type="entry name" value="SMAD_FHA_dom_sf"/>
</dbReference>
<feature type="region of interest" description="Disordered" evidence="8">
    <location>
        <begin position="252"/>
        <end position="308"/>
    </location>
</feature>
<dbReference type="GO" id="GO:0005737">
    <property type="term" value="C:cytoplasm"/>
    <property type="evidence" value="ECO:0007669"/>
    <property type="project" value="UniProtKB-SubCell"/>
</dbReference>
<dbReference type="STRING" id="6238.A8XFY2"/>
<name>A8XFY2_CAEBR</name>
<dbReference type="GO" id="GO:0032924">
    <property type="term" value="P:activin receptor signaling pathway"/>
    <property type="evidence" value="ECO:0000318"/>
    <property type="project" value="GO_Central"/>
</dbReference>
<dbReference type="Proteomes" id="UP000008549">
    <property type="component" value="Unassembled WGS sequence"/>
</dbReference>
<dbReference type="GO" id="GO:0050793">
    <property type="term" value="P:regulation of developmental process"/>
    <property type="evidence" value="ECO:0007669"/>
    <property type="project" value="UniProtKB-ARBA"/>
</dbReference>
<reference evidence="11 12" key="1">
    <citation type="journal article" date="2003" name="PLoS Biol.">
        <title>The genome sequence of Caenorhabditis briggsae: a platform for comparative genomics.</title>
        <authorList>
            <person name="Stein L.D."/>
            <person name="Bao Z."/>
            <person name="Blasiar D."/>
            <person name="Blumenthal T."/>
            <person name="Brent M.R."/>
            <person name="Chen N."/>
            <person name="Chinwalla A."/>
            <person name="Clarke L."/>
            <person name="Clee C."/>
            <person name="Coghlan A."/>
            <person name="Coulson A."/>
            <person name="D'Eustachio P."/>
            <person name="Fitch D.H."/>
            <person name="Fulton L.A."/>
            <person name="Fulton R.E."/>
            <person name="Griffiths-Jones S."/>
            <person name="Harris T.W."/>
            <person name="Hillier L.W."/>
            <person name="Kamath R."/>
            <person name="Kuwabara P.E."/>
            <person name="Mardis E.R."/>
            <person name="Marra M.A."/>
            <person name="Miner T.L."/>
            <person name="Minx P."/>
            <person name="Mullikin J.C."/>
            <person name="Plumb R.W."/>
            <person name="Rogers J."/>
            <person name="Schein J.E."/>
            <person name="Sohrmann M."/>
            <person name="Spieth J."/>
            <person name="Stajich J.E."/>
            <person name="Wei C."/>
            <person name="Willey D."/>
            <person name="Wilson R.K."/>
            <person name="Durbin R."/>
            <person name="Waterston R.H."/>
        </authorList>
    </citation>
    <scope>NUCLEOTIDE SEQUENCE [LARGE SCALE GENOMIC DNA]</scope>
    <source>
        <strain evidence="11 12">AF16</strain>
    </source>
</reference>
<evidence type="ECO:0000313" key="12">
    <source>
        <dbReference type="Proteomes" id="UP000008549"/>
    </source>
</evidence>
<keyword evidence="4 7" id="KW-0805">Transcription regulation</keyword>
<evidence type="ECO:0000313" key="13">
    <source>
        <dbReference type="WormBase" id="CBG12513"/>
    </source>
</evidence>
<dbReference type="GO" id="GO:0051239">
    <property type="term" value="P:regulation of multicellular organismal process"/>
    <property type="evidence" value="ECO:0007669"/>
    <property type="project" value="UniProtKB-ARBA"/>
</dbReference>
<dbReference type="HOGENOM" id="CLU_466334_0_0_1"/>
<dbReference type="GO" id="GO:0009791">
    <property type="term" value="P:post-embryonic development"/>
    <property type="evidence" value="ECO:0007669"/>
    <property type="project" value="UniProtKB-ARBA"/>
</dbReference>
<dbReference type="GO" id="GO:0060395">
    <property type="term" value="P:SMAD protein signal transduction"/>
    <property type="evidence" value="ECO:0000318"/>
    <property type="project" value="GO_Central"/>
</dbReference>
<dbReference type="PROSITE" id="PS51075">
    <property type="entry name" value="MH1"/>
    <property type="match status" value="1"/>
</dbReference>
<dbReference type="OMA" id="YECVEYE"/>
<gene>
    <name evidence="13" type="primary">daf-8</name>
    <name evidence="11" type="synonym">Cbr-daf-8</name>
    <name evidence="13" type="ORF">CBG12513</name>
    <name evidence="11" type="ORF">CBG_12513</name>
</gene>
<sequence>MAGPSSRANGAPVAKDLYLEMADPRIQTMARLVVPETSCTLGDNTDEWNGRAVIHVWRIIENIKNQDLFYKAITQGPIARKTSCVPARNAKLPETYGRVGLFNLRLFRFSCLKDERQITNIRSCRHKYVARGEIVCLNPYHYNFLIPKKEKMPPIMVTRGLDYGAPPIRMRFPFNEQELMENILVDEEVDVPISNVTLEGDELGAFFKNKGDTLTMEQMEQEEQEEDESTPVPSPQRMSSMDIEGEEELEYYRCGSDSPGGSNAPTPRAYVNDGYGEDEDMEGVEEKKKNEESTSNETNQPNTPMEIPPLFRSAPSEIAEFAHNVETHAYVEYEENTQWLGLAYYEEGAIQAAAVFSGQHALIDGYTSSGTPTRFSIGFYNSLTRRQNISVVRNEMQKGIRLYLLAGEVFLENLSAVGVFVQSVSSNLSRKFRPNTVTKVRPGGTMKIFDLAQFSKSLALAAQKTYQAQKNWRCGRETCVQPQQTLHDSGCHVRGLGSKVPSFYGAELTSLVPTVSAQSHGLDRQCSQLYGCSCYILRFSNMTLLSFFPSLPLHKKPNIFGYCGYFKGARCQTPLIATVLPRRAI</sequence>
<comment type="subcellular location">
    <subcellularLocation>
        <location evidence="7">Cytoplasm</location>
    </subcellularLocation>
    <subcellularLocation>
        <location evidence="7">Nucleus</location>
    </subcellularLocation>
</comment>
<dbReference type="Pfam" id="PF03166">
    <property type="entry name" value="MH2"/>
    <property type="match status" value="1"/>
</dbReference>
<protein>
    <submittedName>
        <fullName evidence="11">Protein CBR-DAF-8</fullName>
    </submittedName>
</protein>
<feature type="compositionally biased region" description="Acidic residues" evidence="8">
    <location>
        <begin position="219"/>
        <end position="229"/>
    </location>
</feature>
<evidence type="ECO:0000313" key="11">
    <source>
        <dbReference type="EMBL" id="CAP31486.2"/>
    </source>
</evidence>
<dbReference type="GO" id="GO:0046872">
    <property type="term" value="F:metal ion binding"/>
    <property type="evidence" value="ECO:0007669"/>
    <property type="project" value="UniProtKB-KW"/>
</dbReference>
<keyword evidence="7" id="KW-0963">Cytoplasm</keyword>
<evidence type="ECO:0000256" key="3">
    <source>
        <dbReference type="ARBA" id="ARBA00022833"/>
    </source>
</evidence>
<dbReference type="InParanoid" id="A8XFY2"/>
<dbReference type="GO" id="GO:0000978">
    <property type="term" value="F:RNA polymerase II cis-regulatory region sequence-specific DNA binding"/>
    <property type="evidence" value="ECO:0000318"/>
    <property type="project" value="GO_Central"/>
</dbReference>
<evidence type="ECO:0000256" key="6">
    <source>
        <dbReference type="ARBA" id="ARBA00023242"/>
    </source>
</evidence>
<keyword evidence="2" id="KW-0479">Metal-binding</keyword>
<dbReference type="Gene3D" id="2.60.200.10">
    <property type="match status" value="1"/>
</dbReference>
<reference evidence="11 12" key="2">
    <citation type="journal article" date="2011" name="PLoS Genet.">
        <title>Caenorhabditis briggsae recombinant inbred line genotypes reveal inter-strain incompatibility and the evolution of recombination.</title>
        <authorList>
            <person name="Ross J.A."/>
            <person name="Koboldt D.C."/>
            <person name="Staisch J.E."/>
            <person name="Chamberlin H.M."/>
            <person name="Gupta B.P."/>
            <person name="Miller R.D."/>
            <person name="Baird S.E."/>
            <person name="Haag E.S."/>
        </authorList>
    </citation>
    <scope>NUCLEOTIDE SEQUENCE [LARGE SCALE GENOMIC DNA]</scope>
    <source>
        <strain evidence="11 12">AF16</strain>
    </source>
</reference>
<keyword evidence="12" id="KW-1185">Reference proteome</keyword>
<evidence type="ECO:0000256" key="2">
    <source>
        <dbReference type="ARBA" id="ARBA00022723"/>
    </source>
</evidence>
<dbReference type="InterPro" id="IPR001132">
    <property type="entry name" value="SMAD_dom_Dwarfin-type"/>
</dbReference>
<evidence type="ECO:0000256" key="1">
    <source>
        <dbReference type="ARBA" id="ARBA00005545"/>
    </source>
</evidence>
<evidence type="ECO:0000256" key="7">
    <source>
        <dbReference type="RuleBase" id="RU361195"/>
    </source>
</evidence>
<dbReference type="GO" id="GO:0009653">
    <property type="term" value="P:anatomical structure morphogenesis"/>
    <property type="evidence" value="ECO:0000318"/>
    <property type="project" value="GO_Central"/>
</dbReference>
<dbReference type="GO" id="GO:0071144">
    <property type="term" value="C:heteromeric SMAD protein complex"/>
    <property type="evidence" value="ECO:0000318"/>
    <property type="project" value="GO_Central"/>
</dbReference>
<keyword evidence="3" id="KW-0862">Zinc</keyword>
<dbReference type="InterPro" id="IPR017855">
    <property type="entry name" value="SMAD-like_dom_sf"/>
</dbReference>
<organism evidence="11 12">
    <name type="scientific">Caenorhabditis briggsae</name>
    <dbReference type="NCBI Taxonomy" id="6238"/>
    <lineage>
        <taxon>Eukaryota</taxon>
        <taxon>Metazoa</taxon>
        <taxon>Ecdysozoa</taxon>
        <taxon>Nematoda</taxon>
        <taxon>Chromadorea</taxon>
        <taxon>Rhabditida</taxon>
        <taxon>Rhabditina</taxon>
        <taxon>Rhabditomorpha</taxon>
        <taxon>Rhabditoidea</taxon>
        <taxon>Rhabditidae</taxon>
        <taxon>Peloderinae</taxon>
        <taxon>Caenorhabditis</taxon>
    </lineage>
</organism>
<dbReference type="PANTHER" id="PTHR13703:SF25">
    <property type="entry name" value="MOTHERS AGAINST DECAPENTAPLEGIC HOMOLOG"/>
    <property type="match status" value="1"/>
</dbReference>
<dbReference type="GO" id="GO:0000981">
    <property type="term" value="F:DNA-binding transcription factor activity, RNA polymerase II-specific"/>
    <property type="evidence" value="ECO:0000318"/>
    <property type="project" value="GO_Central"/>
</dbReference>
<comment type="similarity">
    <text evidence="1 7">Belongs to the dwarfin/SMAD family.</text>
</comment>
<dbReference type="GO" id="GO:0030154">
    <property type="term" value="P:cell differentiation"/>
    <property type="evidence" value="ECO:0000318"/>
    <property type="project" value="GO_Central"/>
</dbReference>
<dbReference type="InterPro" id="IPR036578">
    <property type="entry name" value="SMAD_MH1_sf"/>
</dbReference>
<feature type="domain" description="MH1" evidence="9">
    <location>
        <begin position="27"/>
        <end position="151"/>
    </location>
</feature>
<dbReference type="InterPro" id="IPR003619">
    <property type="entry name" value="MAD_homology1_Dwarfin-type"/>
</dbReference>
<dbReference type="AlphaFoldDB" id="A8XFY2"/>
<dbReference type="InterPro" id="IPR013790">
    <property type="entry name" value="Dwarfin"/>
</dbReference>
<dbReference type="EMBL" id="HE600940">
    <property type="protein sequence ID" value="CAP31486.2"/>
    <property type="molecule type" value="Genomic_DNA"/>
</dbReference>
<dbReference type="SMART" id="SM00524">
    <property type="entry name" value="DWB"/>
    <property type="match status" value="1"/>
</dbReference>
<evidence type="ECO:0000256" key="8">
    <source>
        <dbReference type="SAM" id="MobiDB-lite"/>
    </source>
</evidence>
<dbReference type="SMART" id="SM00523">
    <property type="entry name" value="DWA"/>
    <property type="match status" value="1"/>
</dbReference>
<evidence type="ECO:0000259" key="10">
    <source>
        <dbReference type="PROSITE" id="PS51076"/>
    </source>
</evidence>
<keyword evidence="5 7" id="KW-0804">Transcription</keyword>
<dbReference type="GO" id="GO:0070411">
    <property type="term" value="F:I-SMAD binding"/>
    <property type="evidence" value="ECO:0000318"/>
    <property type="project" value="GO_Central"/>
</dbReference>
<dbReference type="SUPFAM" id="SSF56366">
    <property type="entry name" value="SMAD MH1 domain"/>
    <property type="match status" value="1"/>
</dbReference>
<dbReference type="Gene3D" id="3.90.520.10">
    <property type="entry name" value="SMAD MH1 domain"/>
    <property type="match status" value="1"/>
</dbReference>
<evidence type="ECO:0000256" key="5">
    <source>
        <dbReference type="ARBA" id="ARBA00023163"/>
    </source>
</evidence>
<feature type="domain" description="MH2" evidence="10">
    <location>
        <begin position="339"/>
        <end position="519"/>
    </location>
</feature>
<dbReference type="InterPro" id="IPR013019">
    <property type="entry name" value="MAD_homology_MH1"/>
</dbReference>
<evidence type="ECO:0000256" key="4">
    <source>
        <dbReference type="ARBA" id="ARBA00023015"/>
    </source>
</evidence>
<dbReference type="eggNOG" id="KOG3701">
    <property type="taxonomic scope" value="Eukaryota"/>
</dbReference>
<keyword evidence="6 7" id="KW-0539">Nucleus</keyword>
<feature type="region of interest" description="Disordered" evidence="8">
    <location>
        <begin position="216"/>
        <end position="239"/>
    </location>
</feature>
<dbReference type="PROSITE" id="PS51076">
    <property type="entry name" value="MH2"/>
    <property type="match status" value="1"/>
</dbReference>
<proteinExistence type="inferred from homology"/>
<dbReference type="WormBase" id="CBG12513">
    <property type="protein sequence ID" value="CBP17531"/>
    <property type="gene ID" value="WBGene00033456"/>
    <property type="gene designation" value="Cbr-daf-8"/>
</dbReference>